<evidence type="ECO:0000313" key="11">
    <source>
        <dbReference type="Proteomes" id="UP000238071"/>
    </source>
</evidence>
<evidence type="ECO:0000256" key="7">
    <source>
        <dbReference type="SAM" id="Phobius"/>
    </source>
</evidence>
<dbReference type="Proteomes" id="UP000238071">
    <property type="component" value="Unassembled WGS sequence"/>
</dbReference>
<dbReference type="SUPFAM" id="SSF90123">
    <property type="entry name" value="ABC transporter transmembrane region"/>
    <property type="match status" value="1"/>
</dbReference>
<feature type="domain" description="ABC transporter" evidence="8">
    <location>
        <begin position="328"/>
        <end position="543"/>
    </location>
</feature>
<dbReference type="InterPro" id="IPR005898">
    <property type="entry name" value="Cyc_pep_transpt_SyrD/YojI"/>
</dbReference>
<feature type="transmembrane region" description="Helical" evidence="7">
    <location>
        <begin position="143"/>
        <end position="165"/>
    </location>
</feature>
<keyword evidence="6 7" id="KW-0472">Membrane</keyword>
<proteinExistence type="predicted"/>
<evidence type="ECO:0000256" key="4">
    <source>
        <dbReference type="ARBA" id="ARBA00022840"/>
    </source>
</evidence>
<evidence type="ECO:0000256" key="2">
    <source>
        <dbReference type="ARBA" id="ARBA00022692"/>
    </source>
</evidence>
<evidence type="ECO:0000256" key="1">
    <source>
        <dbReference type="ARBA" id="ARBA00004651"/>
    </source>
</evidence>
<keyword evidence="2 7" id="KW-0812">Transmembrane</keyword>
<dbReference type="Gene3D" id="3.40.50.300">
    <property type="entry name" value="P-loop containing nucleotide triphosphate hydrolases"/>
    <property type="match status" value="1"/>
</dbReference>
<keyword evidence="11" id="KW-1185">Reference proteome</keyword>
<organism evidence="10 11">
    <name type="scientific">Methylobacter tundripaludum</name>
    <dbReference type="NCBI Taxonomy" id="173365"/>
    <lineage>
        <taxon>Bacteria</taxon>
        <taxon>Pseudomonadati</taxon>
        <taxon>Pseudomonadota</taxon>
        <taxon>Gammaproteobacteria</taxon>
        <taxon>Methylococcales</taxon>
        <taxon>Methylococcaceae</taxon>
        <taxon>Methylobacter</taxon>
    </lineage>
</organism>
<keyword evidence="4 10" id="KW-0067">ATP-binding</keyword>
<dbReference type="RefSeq" id="WP_181049937.1">
    <property type="nucleotide sequence ID" value="NZ_PTIY01000017.1"/>
</dbReference>
<dbReference type="InterPro" id="IPR003593">
    <property type="entry name" value="AAA+_ATPase"/>
</dbReference>
<dbReference type="InterPro" id="IPR011527">
    <property type="entry name" value="ABC1_TM_dom"/>
</dbReference>
<dbReference type="PANTHER" id="PTHR24221">
    <property type="entry name" value="ATP-BINDING CASSETTE SUB-FAMILY B"/>
    <property type="match status" value="1"/>
</dbReference>
<dbReference type="PROSITE" id="PS50929">
    <property type="entry name" value="ABC_TM1F"/>
    <property type="match status" value="1"/>
</dbReference>
<dbReference type="Gene3D" id="1.20.1560.10">
    <property type="entry name" value="ABC transporter type 1, transmembrane domain"/>
    <property type="match status" value="1"/>
</dbReference>
<dbReference type="GO" id="GO:1904680">
    <property type="term" value="F:peptide transmembrane transporter activity"/>
    <property type="evidence" value="ECO:0007669"/>
    <property type="project" value="InterPro"/>
</dbReference>
<evidence type="ECO:0000256" key="5">
    <source>
        <dbReference type="ARBA" id="ARBA00022989"/>
    </source>
</evidence>
<sequence length="543" mass="61466">MNLVHTFLNETDAPKGKIAFYSILAGLSNVLLLAILNTSAEHASNSEFRLIGVAFFAVCLLIYILSQKYVWRTGTELGESLIEAIRIRIFNKISGCNFENLEKIGQAELYTAINQHTYTLSLSSLPIIVSLQSLVIITFTTLYLAYLSLAAFCLTLVFILIAAWMSYKRSQKTNKVLDIAIASEQNVYYSLSDLLEGFKEIKLNHDREQDLLRSAGVLAGRAKDNRIRANLDMAINFIAIQSSFYFLMAVLVFLVPQLSIAAYPDTVIKIVTAGLFLMGPVSNVFAWMPTFTNAEKSLSLIFKTEALLDKHQELLKKDCVLFPAFEKLSLQKIRHQYRDEFDAVNFSTGPIDLHVRHNEILFLTGGNGSGKSTLIKLLLGLYQPCDGQIRLNDTLISAANIFAYRNMFTAILADYHLFSRTYGIHEIDQQRVDDLLKRMGLKEKTGLINGEFDTLNLSTGQKKRLALIISILEDRPVMVFDEWAADQDPQFRKIFYHEILPELKANGKTIIAVTHDEKYFDCCDRHFHMEEGLIAEVTHSRKK</sequence>
<keyword evidence="3" id="KW-0547">Nucleotide-binding</keyword>
<evidence type="ECO:0000259" key="8">
    <source>
        <dbReference type="PROSITE" id="PS50893"/>
    </source>
</evidence>
<feature type="transmembrane region" description="Helical" evidence="7">
    <location>
        <begin position="118"/>
        <end position="137"/>
    </location>
</feature>
<dbReference type="GO" id="GO:0016887">
    <property type="term" value="F:ATP hydrolysis activity"/>
    <property type="evidence" value="ECO:0007669"/>
    <property type="project" value="InterPro"/>
</dbReference>
<dbReference type="GO" id="GO:0005524">
    <property type="term" value="F:ATP binding"/>
    <property type="evidence" value="ECO:0007669"/>
    <property type="project" value="UniProtKB-KW"/>
</dbReference>
<dbReference type="InterPro" id="IPR036640">
    <property type="entry name" value="ABC1_TM_sf"/>
</dbReference>
<dbReference type="GO" id="GO:0140359">
    <property type="term" value="F:ABC-type transporter activity"/>
    <property type="evidence" value="ECO:0007669"/>
    <property type="project" value="InterPro"/>
</dbReference>
<feature type="transmembrane region" description="Helical" evidence="7">
    <location>
        <begin position="18"/>
        <end position="36"/>
    </location>
</feature>
<dbReference type="InterPro" id="IPR003439">
    <property type="entry name" value="ABC_transporter-like_ATP-bd"/>
</dbReference>
<dbReference type="Pfam" id="PF00664">
    <property type="entry name" value="ABC_membrane"/>
    <property type="match status" value="1"/>
</dbReference>
<comment type="subcellular location">
    <subcellularLocation>
        <location evidence="1">Cell membrane</location>
        <topology evidence="1">Multi-pass membrane protein</topology>
    </subcellularLocation>
</comment>
<evidence type="ECO:0000256" key="6">
    <source>
        <dbReference type="ARBA" id="ARBA00023136"/>
    </source>
</evidence>
<feature type="transmembrane region" description="Helical" evidence="7">
    <location>
        <begin position="267"/>
        <end position="288"/>
    </location>
</feature>
<dbReference type="SMART" id="SM00382">
    <property type="entry name" value="AAA"/>
    <property type="match status" value="1"/>
</dbReference>
<protein>
    <submittedName>
        <fullName evidence="10">Putative ATP-binding cassette transporter</fullName>
    </submittedName>
</protein>
<keyword evidence="5 7" id="KW-1133">Transmembrane helix</keyword>
<gene>
    <name evidence="10" type="ORF">B0F88_11725</name>
</gene>
<dbReference type="PANTHER" id="PTHR24221:SF654">
    <property type="entry name" value="ATP-BINDING CASSETTE SUB-FAMILY B MEMBER 6"/>
    <property type="match status" value="1"/>
</dbReference>
<dbReference type="NCBIfam" id="TIGR01194">
    <property type="entry name" value="cyc_pep_trnsptr"/>
    <property type="match status" value="1"/>
</dbReference>
<dbReference type="EMBL" id="PTIY01000017">
    <property type="protein sequence ID" value="PPK66286.1"/>
    <property type="molecule type" value="Genomic_DNA"/>
</dbReference>
<accession>A0A2S6GM99</accession>
<dbReference type="GO" id="GO:0015833">
    <property type="term" value="P:peptide transport"/>
    <property type="evidence" value="ECO:0007669"/>
    <property type="project" value="InterPro"/>
</dbReference>
<evidence type="ECO:0000259" key="9">
    <source>
        <dbReference type="PROSITE" id="PS50929"/>
    </source>
</evidence>
<name>A0A2S6GM99_9GAMM</name>
<feature type="transmembrane region" description="Helical" evidence="7">
    <location>
        <begin position="233"/>
        <end position="255"/>
    </location>
</feature>
<feature type="transmembrane region" description="Helical" evidence="7">
    <location>
        <begin position="48"/>
        <end position="65"/>
    </location>
</feature>
<comment type="caution">
    <text evidence="10">The sequence shown here is derived from an EMBL/GenBank/DDBJ whole genome shotgun (WGS) entry which is preliminary data.</text>
</comment>
<dbReference type="GO" id="GO:0005886">
    <property type="term" value="C:plasma membrane"/>
    <property type="evidence" value="ECO:0007669"/>
    <property type="project" value="UniProtKB-SubCell"/>
</dbReference>
<evidence type="ECO:0000256" key="3">
    <source>
        <dbReference type="ARBA" id="ARBA00022741"/>
    </source>
</evidence>
<feature type="domain" description="ABC transmembrane type-1" evidence="9">
    <location>
        <begin position="19"/>
        <end position="293"/>
    </location>
</feature>
<reference evidence="10 11" key="1">
    <citation type="submission" date="2018-02" db="EMBL/GenBank/DDBJ databases">
        <title>Subsurface microbial communities from deep shales in Ohio and West Virginia, USA.</title>
        <authorList>
            <person name="Wrighton K."/>
        </authorList>
    </citation>
    <scope>NUCLEOTIDE SEQUENCE [LARGE SCALE GENOMIC DNA]</scope>
    <source>
        <strain evidence="10 11">OWC-G53F</strain>
    </source>
</reference>
<dbReference type="Pfam" id="PF00005">
    <property type="entry name" value="ABC_tran"/>
    <property type="match status" value="1"/>
</dbReference>
<dbReference type="AlphaFoldDB" id="A0A2S6GM99"/>
<evidence type="ECO:0000313" key="10">
    <source>
        <dbReference type="EMBL" id="PPK66286.1"/>
    </source>
</evidence>
<dbReference type="PROSITE" id="PS50893">
    <property type="entry name" value="ABC_TRANSPORTER_2"/>
    <property type="match status" value="1"/>
</dbReference>
<dbReference type="InterPro" id="IPR039421">
    <property type="entry name" value="Type_1_exporter"/>
</dbReference>
<dbReference type="SUPFAM" id="SSF52540">
    <property type="entry name" value="P-loop containing nucleoside triphosphate hydrolases"/>
    <property type="match status" value="1"/>
</dbReference>
<dbReference type="InterPro" id="IPR027417">
    <property type="entry name" value="P-loop_NTPase"/>
</dbReference>